<sequence>MNRNFLMFDFSSVETNSWFSVFETNCARQFSHCAHTMMYKLNLCGLNSMIHRLLSHCKVFSASTSSHGEEQVKTKLEMFWHFNLQSSMRIAAILR</sequence>
<name>A0A0V0H4U2_SOLCH</name>
<dbReference type="AlphaFoldDB" id="A0A0V0H4U2"/>
<evidence type="ECO:0000313" key="1">
    <source>
        <dbReference type="EMBL" id="JAP15422.1"/>
    </source>
</evidence>
<protein>
    <submittedName>
        <fullName evidence="1">Putative ovule protein</fullName>
    </submittedName>
</protein>
<organism evidence="1">
    <name type="scientific">Solanum chacoense</name>
    <name type="common">Chaco potato</name>
    <dbReference type="NCBI Taxonomy" id="4108"/>
    <lineage>
        <taxon>Eukaryota</taxon>
        <taxon>Viridiplantae</taxon>
        <taxon>Streptophyta</taxon>
        <taxon>Embryophyta</taxon>
        <taxon>Tracheophyta</taxon>
        <taxon>Spermatophyta</taxon>
        <taxon>Magnoliopsida</taxon>
        <taxon>eudicotyledons</taxon>
        <taxon>Gunneridae</taxon>
        <taxon>Pentapetalae</taxon>
        <taxon>asterids</taxon>
        <taxon>lamiids</taxon>
        <taxon>Solanales</taxon>
        <taxon>Solanaceae</taxon>
        <taxon>Solanoideae</taxon>
        <taxon>Solaneae</taxon>
        <taxon>Solanum</taxon>
    </lineage>
</organism>
<proteinExistence type="predicted"/>
<accession>A0A0V0H4U2</accession>
<reference evidence="1" key="1">
    <citation type="submission" date="2015-12" db="EMBL/GenBank/DDBJ databases">
        <title>Gene expression during late stages of embryo sac development: a critical building block for successful pollen-pistil interactions.</title>
        <authorList>
            <person name="Liu Y."/>
            <person name="Joly V."/>
            <person name="Sabar M."/>
            <person name="Matton D.P."/>
        </authorList>
    </citation>
    <scope>NUCLEOTIDE SEQUENCE</scope>
</reference>
<dbReference type="EMBL" id="GEDG01025187">
    <property type="protein sequence ID" value="JAP15422.1"/>
    <property type="molecule type" value="Transcribed_RNA"/>
</dbReference>